<dbReference type="PANTHER" id="PTHR43244:SF1">
    <property type="entry name" value="5,10-METHYLENETETRAHYDROMETHANOPTERIN REDUCTASE"/>
    <property type="match status" value="1"/>
</dbReference>
<dbReference type="Proteomes" id="UP000295431">
    <property type="component" value="Unassembled WGS sequence"/>
</dbReference>
<organism evidence="3 4">
    <name type="scientific">Actinomadura bangladeshensis</name>
    <dbReference type="NCBI Taxonomy" id="453573"/>
    <lineage>
        <taxon>Bacteria</taxon>
        <taxon>Bacillati</taxon>
        <taxon>Actinomycetota</taxon>
        <taxon>Actinomycetes</taxon>
        <taxon>Streptosporangiales</taxon>
        <taxon>Thermomonosporaceae</taxon>
        <taxon>Actinomadura</taxon>
    </lineage>
</organism>
<accession>A0A4V2XNC8</accession>
<keyword evidence="1 3" id="KW-0560">Oxidoreductase</keyword>
<dbReference type="EC" id="1.-.-.-" evidence="3"/>
<sequence length="297" mass="31609">MKIGIFDQVDDIEETAADLRAAARDGIDSYWLTQAFGTDTLTVIGAVARDLPGLRVGTAVVPVHPRHPMALAQQALTTNLLVDGRLALGIGPSHPSVVEPCWGMSYDRPARYMREYLEALTGALTRRVRFRGEMLTARGDLDIPHAPIPSVLVAALGPKMLEITGALADGTITWMVGPRTLRELTVPTIQEAAAKAGRAAPEIIVPLPVCVTGDMAAALARAEAELEWYGTLPSYRAMLDREGCETPGRMALIGDADTVAARIESFADLGVTTFAAKIFGTPGERAATRALVAALAR</sequence>
<evidence type="ECO:0000313" key="4">
    <source>
        <dbReference type="Proteomes" id="UP000295431"/>
    </source>
</evidence>
<evidence type="ECO:0000256" key="1">
    <source>
        <dbReference type="ARBA" id="ARBA00023002"/>
    </source>
</evidence>
<dbReference type="InterPro" id="IPR050564">
    <property type="entry name" value="F420-G6PD/mer"/>
</dbReference>
<evidence type="ECO:0000313" key="3">
    <source>
        <dbReference type="EMBL" id="TDC17646.1"/>
    </source>
</evidence>
<dbReference type="SUPFAM" id="SSF51679">
    <property type="entry name" value="Bacterial luciferase-like"/>
    <property type="match status" value="1"/>
</dbReference>
<dbReference type="NCBIfam" id="TIGR03564">
    <property type="entry name" value="F420_MSMEG_4879"/>
    <property type="match status" value="1"/>
</dbReference>
<dbReference type="RefSeq" id="WP_131938498.1">
    <property type="nucleotide sequence ID" value="NZ_BAAAMX010000002.1"/>
</dbReference>
<dbReference type="OrthoDB" id="7054907at2"/>
<dbReference type="Gene3D" id="3.20.20.30">
    <property type="entry name" value="Luciferase-like domain"/>
    <property type="match status" value="1"/>
</dbReference>
<dbReference type="GO" id="GO:0016705">
    <property type="term" value="F:oxidoreductase activity, acting on paired donors, with incorporation or reduction of molecular oxygen"/>
    <property type="evidence" value="ECO:0007669"/>
    <property type="project" value="InterPro"/>
</dbReference>
<dbReference type="CDD" id="cd01097">
    <property type="entry name" value="Tetrahydromethanopterin_reductase"/>
    <property type="match status" value="1"/>
</dbReference>
<reference evidence="3 4" key="1">
    <citation type="submission" date="2019-03" db="EMBL/GenBank/DDBJ databases">
        <title>Draft genome sequences of novel Actinobacteria.</title>
        <authorList>
            <person name="Sahin N."/>
            <person name="Ay H."/>
            <person name="Saygin H."/>
        </authorList>
    </citation>
    <scope>NUCLEOTIDE SEQUENCE [LARGE SCALE GENOMIC DNA]</scope>
    <source>
        <strain evidence="3 4">DSM 45347</strain>
    </source>
</reference>
<keyword evidence="4" id="KW-1185">Reference proteome</keyword>
<feature type="domain" description="Luciferase-like" evidence="2">
    <location>
        <begin position="10"/>
        <end position="272"/>
    </location>
</feature>
<dbReference type="EMBL" id="SMJW01000030">
    <property type="protein sequence ID" value="TDC17646.1"/>
    <property type="molecule type" value="Genomic_DNA"/>
</dbReference>
<dbReference type="AlphaFoldDB" id="A0A4V2XNC8"/>
<protein>
    <submittedName>
        <fullName evidence="3">TIGR03564 family F420-dependent LLM class oxidoreductase</fullName>
        <ecNumber evidence="3">1.-.-.-</ecNumber>
    </submittedName>
</protein>
<dbReference type="InterPro" id="IPR036661">
    <property type="entry name" value="Luciferase-like_sf"/>
</dbReference>
<proteinExistence type="predicted"/>
<comment type="caution">
    <text evidence="3">The sequence shown here is derived from an EMBL/GenBank/DDBJ whole genome shotgun (WGS) entry which is preliminary data.</text>
</comment>
<dbReference type="InterPro" id="IPR011251">
    <property type="entry name" value="Luciferase-like_dom"/>
</dbReference>
<evidence type="ECO:0000259" key="2">
    <source>
        <dbReference type="Pfam" id="PF00296"/>
    </source>
</evidence>
<gene>
    <name evidence="3" type="ORF">E1284_08700</name>
</gene>
<dbReference type="InterPro" id="IPR019910">
    <property type="entry name" value="Lucif-like_OxRdtase_MSMEG_4879"/>
</dbReference>
<dbReference type="Pfam" id="PF00296">
    <property type="entry name" value="Bac_luciferase"/>
    <property type="match status" value="1"/>
</dbReference>
<dbReference type="PANTHER" id="PTHR43244">
    <property type="match status" value="1"/>
</dbReference>
<name>A0A4V2XNC8_9ACTN</name>